<dbReference type="GeneID" id="85011947"/>
<protein>
    <submittedName>
        <fullName evidence="7">Dehydrosqualene desaturase</fullName>
        <ecNumber evidence="7">1.3.8.2</ecNumber>
    </submittedName>
</protein>
<accession>A0A3S4ULB7</accession>
<dbReference type="InterPro" id="IPR052206">
    <property type="entry name" value="Retinol_saturase"/>
</dbReference>
<gene>
    <name evidence="7" type="primary">crtN</name>
    <name evidence="7" type="ORF">NCTC13071_01087</name>
</gene>
<evidence type="ECO:0000313" key="8">
    <source>
        <dbReference type="Proteomes" id="UP000274578"/>
    </source>
</evidence>
<organism evidence="7 8">
    <name type="scientific">Segatella oris</name>
    <dbReference type="NCBI Taxonomy" id="28135"/>
    <lineage>
        <taxon>Bacteria</taxon>
        <taxon>Pseudomonadati</taxon>
        <taxon>Bacteroidota</taxon>
        <taxon>Bacteroidia</taxon>
        <taxon>Bacteroidales</taxon>
        <taxon>Prevotellaceae</taxon>
        <taxon>Segatella</taxon>
    </lineage>
</organism>
<reference evidence="7 8" key="1">
    <citation type="submission" date="2018-12" db="EMBL/GenBank/DDBJ databases">
        <authorList>
            <consortium name="Pathogen Informatics"/>
        </authorList>
    </citation>
    <scope>NUCLEOTIDE SEQUENCE [LARGE SCALE GENOMIC DNA]</scope>
    <source>
        <strain evidence="7 8">NCTC13071</strain>
    </source>
</reference>
<keyword evidence="1" id="KW-0285">Flavoprotein</keyword>
<dbReference type="RefSeq" id="WP_018920748.1">
    <property type="nucleotide sequence ID" value="NZ_LR134384.1"/>
</dbReference>
<dbReference type="EC" id="1.3.8.2" evidence="7"/>
<keyword evidence="7" id="KW-0560">Oxidoreductase</keyword>
<keyword evidence="5" id="KW-0520">NAD</keyword>
<sequence>MRTAVIIGGGLGGLFTGAILSKEGFKVTVLEKNTTVGGGLQNFKRFGLKFDTGMHVIGGMRPGGNIYRICQYLGIVDKVSLMNVDDECTDSLYFAEDKHTYHIQKGREGFVNSLAEHFPNEKENLKAYVDAVFGLVDEISLFHLRPSSDMLTTHSDNFMIAADAFIAKYIKDPKLRSVVAYMNPLYGGRGDESPAFVHAIISSLYMQGASRFVGGSDKFADLLVSVIESAGGTIHKNEGVEWGEVNNRHIDFVRTNKNNQYQADYYISAIHPCALLKLLPERAFPKAYRTRLDSIPNSYSAFSVYIKLKPDTFPYINHSEYYMTRYDEIWNFGKPDKQWPLGFLFMTPPEEHQGPYSTKALITAPMLYEDVAQWEDTKVGRRGADYETWKEEKSQLLLNKVEEFHPGFKACIDEINTATPLTIRDFYGAKEGTMCGFSKDYKNMVASQLPVVTKVDNLLLTGQNNNLPGFCGVPLTAINTVEAILGRNYIVNKINAIVNE</sequence>
<evidence type="ECO:0000313" key="7">
    <source>
        <dbReference type="EMBL" id="VEH15092.1"/>
    </source>
</evidence>
<feature type="domain" description="Amine oxidase" evidence="6">
    <location>
        <begin position="11"/>
        <end position="290"/>
    </location>
</feature>
<evidence type="ECO:0000256" key="2">
    <source>
        <dbReference type="ARBA" id="ARBA00022729"/>
    </source>
</evidence>
<keyword evidence="3" id="KW-0274">FAD</keyword>
<evidence type="ECO:0000256" key="5">
    <source>
        <dbReference type="ARBA" id="ARBA00023027"/>
    </source>
</evidence>
<evidence type="ECO:0000256" key="1">
    <source>
        <dbReference type="ARBA" id="ARBA00022630"/>
    </source>
</evidence>
<dbReference type="GO" id="GO:0102223">
    <property type="term" value="F:4,4'-diapophytoene desaturase (4,4'-diaponeurosporene-forming)"/>
    <property type="evidence" value="ECO:0007669"/>
    <property type="project" value="UniProtKB-EC"/>
</dbReference>
<evidence type="ECO:0000256" key="4">
    <source>
        <dbReference type="ARBA" id="ARBA00022857"/>
    </source>
</evidence>
<keyword evidence="2" id="KW-0732">Signal</keyword>
<dbReference type="InterPro" id="IPR002937">
    <property type="entry name" value="Amino_oxidase"/>
</dbReference>
<dbReference type="Gene3D" id="3.50.50.60">
    <property type="entry name" value="FAD/NAD(P)-binding domain"/>
    <property type="match status" value="2"/>
</dbReference>
<dbReference type="PANTHER" id="PTHR46091">
    <property type="entry name" value="BLR7054 PROTEIN"/>
    <property type="match status" value="1"/>
</dbReference>
<dbReference type="AlphaFoldDB" id="A0A3S4ULB7"/>
<dbReference type="KEGG" id="poc:NCTC13071_01087"/>
<dbReference type="InterPro" id="IPR036188">
    <property type="entry name" value="FAD/NAD-bd_sf"/>
</dbReference>
<proteinExistence type="predicted"/>
<dbReference type="EMBL" id="LR134384">
    <property type="protein sequence ID" value="VEH15092.1"/>
    <property type="molecule type" value="Genomic_DNA"/>
</dbReference>
<dbReference type="PANTHER" id="PTHR46091:SF3">
    <property type="entry name" value="AMINE OXIDASE DOMAIN-CONTAINING PROTEIN"/>
    <property type="match status" value="1"/>
</dbReference>
<dbReference type="Proteomes" id="UP000274578">
    <property type="component" value="Chromosome 1"/>
</dbReference>
<evidence type="ECO:0000259" key="6">
    <source>
        <dbReference type="Pfam" id="PF01593"/>
    </source>
</evidence>
<dbReference type="SUPFAM" id="SSF51905">
    <property type="entry name" value="FAD/NAD(P)-binding domain"/>
    <property type="match status" value="1"/>
</dbReference>
<dbReference type="Pfam" id="PF01593">
    <property type="entry name" value="Amino_oxidase"/>
    <property type="match status" value="1"/>
</dbReference>
<name>A0A3S4ULB7_9BACT</name>
<evidence type="ECO:0000256" key="3">
    <source>
        <dbReference type="ARBA" id="ARBA00022827"/>
    </source>
</evidence>
<keyword evidence="4" id="KW-0521">NADP</keyword>